<feature type="transmembrane region" description="Helical" evidence="12">
    <location>
        <begin position="68"/>
        <end position="87"/>
    </location>
</feature>
<evidence type="ECO:0000256" key="13">
    <source>
        <dbReference type="SAM" id="SignalP"/>
    </source>
</evidence>
<proteinExistence type="inferred from homology"/>
<evidence type="ECO:0000256" key="11">
    <source>
        <dbReference type="ARBA" id="ARBA00023284"/>
    </source>
</evidence>
<dbReference type="PANTHER" id="PTHR14519:SF8">
    <property type="entry name" value="VITAMIN K EPOXIDE REDUCTASE COMPLEX SUBUNIT 1"/>
    <property type="match status" value="1"/>
</dbReference>
<feature type="domain" description="Vitamin K epoxide reductase" evidence="14">
    <location>
        <begin position="1"/>
        <end position="145"/>
    </location>
</feature>
<keyword evidence="10" id="KW-1015">Disulfide bond</keyword>
<dbReference type="InterPro" id="IPR038354">
    <property type="entry name" value="VKOR_sf"/>
</dbReference>
<feature type="signal peptide" evidence="13">
    <location>
        <begin position="1"/>
        <end position="22"/>
    </location>
</feature>
<dbReference type="GO" id="GO:0048038">
    <property type="term" value="F:quinone binding"/>
    <property type="evidence" value="ECO:0007669"/>
    <property type="project" value="UniProtKB-KW"/>
</dbReference>
<evidence type="ECO:0000256" key="7">
    <source>
        <dbReference type="ARBA" id="ARBA00022989"/>
    </source>
</evidence>
<keyword evidence="4 12" id="KW-0812">Transmembrane</keyword>
<keyword evidence="8" id="KW-0560">Oxidoreductase</keyword>
<accession>A0A034WUW9</accession>
<dbReference type="Gene3D" id="1.20.1440.130">
    <property type="entry name" value="VKOR domain"/>
    <property type="match status" value="1"/>
</dbReference>
<keyword evidence="7 12" id="KW-1133">Transmembrane helix</keyword>
<evidence type="ECO:0000256" key="1">
    <source>
        <dbReference type="ARBA" id="ARBA00004477"/>
    </source>
</evidence>
<evidence type="ECO:0000313" key="15">
    <source>
        <dbReference type="EMBL" id="JAC57573.1"/>
    </source>
</evidence>
<gene>
    <name evidence="15" type="primary">VKORL</name>
</gene>
<reference evidence="15" key="1">
    <citation type="journal article" date="2014" name="BMC Genomics">
        <title>Characterizing the developmental transcriptome of the oriental fruit fly, Bactrocera dorsalis (Diptera: Tephritidae) through comparative genomic analysis with Drosophila melanogaster utilizing modENCODE datasets.</title>
        <authorList>
            <person name="Geib S.M."/>
            <person name="Calla B."/>
            <person name="Hall B."/>
            <person name="Hou S."/>
            <person name="Manoukis N.C."/>
        </authorList>
    </citation>
    <scope>NUCLEOTIDE SEQUENCE</scope>
    <source>
        <strain evidence="15">Punador</strain>
    </source>
</reference>
<keyword evidence="13" id="KW-0732">Signal</keyword>
<name>A0A034WUW9_BACDO</name>
<dbReference type="AlphaFoldDB" id="A0A034WUW9"/>
<keyword evidence="6" id="KW-0256">Endoplasmic reticulum</keyword>
<dbReference type="EC" id="1.17.4.4" evidence="3"/>
<evidence type="ECO:0000256" key="6">
    <source>
        <dbReference type="ARBA" id="ARBA00022824"/>
    </source>
</evidence>
<evidence type="ECO:0000259" key="14">
    <source>
        <dbReference type="SMART" id="SM00756"/>
    </source>
</evidence>
<evidence type="ECO:0000256" key="9">
    <source>
        <dbReference type="ARBA" id="ARBA00023136"/>
    </source>
</evidence>
<dbReference type="InterPro" id="IPR012932">
    <property type="entry name" value="VKOR"/>
</dbReference>
<feature type="transmembrane region" description="Helical" evidence="12">
    <location>
        <begin position="123"/>
        <end position="142"/>
    </location>
</feature>
<evidence type="ECO:0000256" key="10">
    <source>
        <dbReference type="ARBA" id="ARBA00023157"/>
    </source>
</evidence>
<evidence type="ECO:0000256" key="5">
    <source>
        <dbReference type="ARBA" id="ARBA00022719"/>
    </source>
</evidence>
<evidence type="ECO:0000256" key="3">
    <source>
        <dbReference type="ARBA" id="ARBA00012278"/>
    </source>
</evidence>
<evidence type="ECO:0000256" key="2">
    <source>
        <dbReference type="ARBA" id="ARBA00006214"/>
    </source>
</evidence>
<evidence type="ECO:0000256" key="8">
    <source>
        <dbReference type="ARBA" id="ARBA00023002"/>
    </source>
</evidence>
<dbReference type="PANTHER" id="PTHR14519">
    <property type="entry name" value="VITAMIN K EPOXIDE REDUCTASE COMPLEX, SUBUNIT 1"/>
    <property type="match status" value="1"/>
</dbReference>
<feature type="transmembrane region" description="Helical" evidence="12">
    <location>
        <begin position="94"/>
        <end position="117"/>
    </location>
</feature>
<keyword evidence="11" id="KW-0676">Redox-active center</keyword>
<dbReference type="EMBL" id="GAKP01001379">
    <property type="protein sequence ID" value="JAC57573.1"/>
    <property type="molecule type" value="Transcribed_RNA"/>
</dbReference>
<dbReference type="CDD" id="cd12917">
    <property type="entry name" value="VKOR_euk"/>
    <property type="match status" value="1"/>
</dbReference>
<dbReference type="InterPro" id="IPR042406">
    <property type="entry name" value="VKORC1/VKORC1L1"/>
</dbReference>
<comment type="similarity">
    <text evidence="2">Belongs to the VKOR family.</text>
</comment>
<comment type="subcellular location">
    <subcellularLocation>
        <location evidence="1">Endoplasmic reticulum membrane</location>
        <topology evidence="1">Multi-pass membrane protein</topology>
    </subcellularLocation>
</comment>
<dbReference type="OrthoDB" id="17010at2759"/>
<keyword evidence="9 12" id="KW-0472">Membrane</keyword>
<protein>
    <recommendedName>
        <fullName evidence="3">vitamin-K-epoxide reductase (warfarin-sensitive)</fullName>
        <ecNumber evidence="3">1.17.4.4</ecNumber>
    </recommendedName>
</protein>
<dbReference type="Pfam" id="PF07884">
    <property type="entry name" value="VKOR"/>
    <property type="match status" value="1"/>
</dbReference>
<evidence type="ECO:0000256" key="12">
    <source>
        <dbReference type="SAM" id="Phobius"/>
    </source>
</evidence>
<evidence type="ECO:0000256" key="4">
    <source>
        <dbReference type="ARBA" id="ARBA00022692"/>
    </source>
</evidence>
<dbReference type="SMART" id="SM00756">
    <property type="entry name" value="VKc"/>
    <property type="match status" value="1"/>
</dbReference>
<sequence>MSKSLLRFRGWCLVGLLLSVYATYVELRAEKDADYVAMCDLSPKISCTAVFTSNYGKGFGLTQYFTSWSPPNGVLGIGFYILLLLMAPPRHHPLAWLQLMLCFASNLLSVYLAYLLYFVLEDLCVVCVSIYVVNFFCLWESWQIYKLLWPSDVKVFSKAQNGFDKNK</sequence>
<dbReference type="GO" id="GO:0042373">
    <property type="term" value="P:vitamin K metabolic process"/>
    <property type="evidence" value="ECO:0007669"/>
    <property type="project" value="InterPro"/>
</dbReference>
<dbReference type="GO" id="GO:0047057">
    <property type="term" value="F:vitamin-K-epoxide reductase (warfarin-sensitive) activity"/>
    <property type="evidence" value="ECO:0007669"/>
    <property type="project" value="UniProtKB-EC"/>
</dbReference>
<organism evidence="15">
    <name type="scientific">Bactrocera dorsalis</name>
    <name type="common">Oriental fruit fly</name>
    <name type="synonym">Dacus dorsalis</name>
    <dbReference type="NCBI Taxonomy" id="27457"/>
    <lineage>
        <taxon>Eukaryota</taxon>
        <taxon>Metazoa</taxon>
        <taxon>Ecdysozoa</taxon>
        <taxon>Arthropoda</taxon>
        <taxon>Hexapoda</taxon>
        <taxon>Insecta</taxon>
        <taxon>Pterygota</taxon>
        <taxon>Neoptera</taxon>
        <taxon>Endopterygota</taxon>
        <taxon>Diptera</taxon>
        <taxon>Brachycera</taxon>
        <taxon>Muscomorpha</taxon>
        <taxon>Tephritoidea</taxon>
        <taxon>Tephritidae</taxon>
        <taxon>Bactrocera</taxon>
        <taxon>Bactrocera</taxon>
    </lineage>
</organism>
<dbReference type="GO" id="GO:0005789">
    <property type="term" value="C:endoplasmic reticulum membrane"/>
    <property type="evidence" value="ECO:0007669"/>
    <property type="project" value="UniProtKB-SubCell"/>
</dbReference>
<feature type="chain" id="PRO_5001558100" description="vitamin-K-epoxide reductase (warfarin-sensitive)" evidence="13">
    <location>
        <begin position="23"/>
        <end position="167"/>
    </location>
</feature>
<keyword evidence="5" id="KW-0874">Quinone</keyword>